<keyword evidence="3 5" id="KW-1133">Transmembrane helix</keyword>
<dbReference type="InterPro" id="IPR050768">
    <property type="entry name" value="UPF0353/GerABKA_families"/>
</dbReference>
<keyword evidence="1" id="KW-1003">Cell membrane</keyword>
<feature type="domain" description="VWFA" evidence="6">
    <location>
        <begin position="89"/>
        <end position="290"/>
    </location>
</feature>
<evidence type="ECO:0000256" key="2">
    <source>
        <dbReference type="ARBA" id="ARBA00022692"/>
    </source>
</evidence>
<protein>
    <recommendedName>
        <fullName evidence="6">VWFA domain-containing protein</fullName>
    </recommendedName>
</protein>
<accession>A0A0N7FUN0</accession>
<dbReference type="PROSITE" id="PS50234">
    <property type="entry name" value="VWFA"/>
    <property type="match status" value="1"/>
</dbReference>
<organism evidence="7 8">
    <name type="scientific">Gordonia phthalatica</name>
    <dbReference type="NCBI Taxonomy" id="1136941"/>
    <lineage>
        <taxon>Bacteria</taxon>
        <taxon>Bacillati</taxon>
        <taxon>Actinomycetota</taxon>
        <taxon>Actinomycetes</taxon>
        <taxon>Mycobacteriales</taxon>
        <taxon>Gordoniaceae</taxon>
        <taxon>Gordonia</taxon>
    </lineage>
</organism>
<dbReference type="InterPro" id="IPR011933">
    <property type="entry name" value="Double_TM_dom"/>
</dbReference>
<keyword evidence="8" id="KW-1185">Reference proteome</keyword>
<dbReference type="InterPro" id="IPR002035">
    <property type="entry name" value="VWF_A"/>
</dbReference>
<sequence>MSDFLAHPWWLLATLLVLALAAAYVYVMRRRKARTLAFANLDMLRSVTPRNQDRFKHVPVAILLVGLLLLTFAMSGPMAERDVPRNRATVMLVVDVSNSMNATDVAPSRLKAAQAAGQRFADDLTDGINLGLISFAGTASTLVSPTPDHDATKRALEKLKLADKTATGEGIFAALTQIQTLNAVLGGPDGAPPARVVLLSDGTQTVPESPDDPRGGFTAARKAKEMGVPVSTISFGTLTGTVEIESPSGGTQRVNVPVDDESLRKIANLSGGDFYTASSLDELKDVYSTLQKQIGYERQRGDNSRPWMIAGTLLAILGAFAALFLNRRLP</sequence>
<dbReference type="NCBIfam" id="NF010238">
    <property type="entry name" value="PRK13685.1"/>
    <property type="match status" value="1"/>
</dbReference>
<dbReference type="PATRIC" id="fig|1136941.3.peg.2086"/>
<dbReference type="InterPro" id="IPR024163">
    <property type="entry name" value="Aerotolerance_reg_N"/>
</dbReference>
<dbReference type="STRING" id="1136941.ACH46_10275"/>
<dbReference type="OrthoDB" id="8882959at2"/>
<dbReference type="Gene3D" id="3.40.50.410">
    <property type="entry name" value="von Willebrand factor, type A domain"/>
    <property type="match status" value="1"/>
</dbReference>
<evidence type="ECO:0000313" key="8">
    <source>
        <dbReference type="Proteomes" id="UP000063789"/>
    </source>
</evidence>
<evidence type="ECO:0000256" key="1">
    <source>
        <dbReference type="ARBA" id="ARBA00022475"/>
    </source>
</evidence>
<dbReference type="AlphaFoldDB" id="A0A0N7FUN0"/>
<evidence type="ECO:0000313" key="7">
    <source>
        <dbReference type="EMBL" id="ALG84815.1"/>
    </source>
</evidence>
<feature type="transmembrane region" description="Helical" evidence="5">
    <location>
        <begin position="6"/>
        <end position="27"/>
    </location>
</feature>
<dbReference type="SUPFAM" id="SSF53300">
    <property type="entry name" value="vWA-like"/>
    <property type="match status" value="1"/>
</dbReference>
<keyword evidence="4 5" id="KW-0472">Membrane</keyword>
<feature type="transmembrane region" description="Helical" evidence="5">
    <location>
        <begin position="307"/>
        <end position="325"/>
    </location>
</feature>
<proteinExistence type="predicted"/>
<evidence type="ECO:0000256" key="3">
    <source>
        <dbReference type="ARBA" id="ARBA00022989"/>
    </source>
</evidence>
<keyword evidence="2 5" id="KW-0812">Transmembrane</keyword>
<evidence type="ECO:0000256" key="4">
    <source>
        <dbReference type="ARBA" id="ARBA00023136"/>
    </source>
</evidence>
<gene>
    <name evidence="7" type="ORF">ACH46_10275</name>
</gene>
<dbReference type="EMBL" id="CP011853">
    <property type="protein sequence ID" value="ALG84815.1"/>
    <property type="molecule type" value="Genomic_DNA"/>
</dbReference>
<dbReference type="Proteomes" id="UP000063789">
    <property type="component" value="Chromosome"/>
</dbReference>
<dbReference type="PANTHER" id="PTHR22550:SF5">
    <property type="entry name" value="LEUCINE ZIPPER PROTEIN 4"/>
    <property type="match status" value="1"/>
</dbReference>
<reference evidence="8" key="1">
    <citation type="submission" date="2015-06" db="EMBL/GenBank/DDBJ databases">
        <title>Complete genome sequence and metabolic analysis of phthalate degradation pathway in Gordonia sp. QH-11.</title>
        <authorList>
            <person name="Jin D."/>
            <person name="Kong X."/>
            <person name="Bai Z."/>
        </authorList>
    </citation>
    <scope>NUCLEOTIDE SEQUENCE [LARGE SCALE GENOMIC DNA]</scope>
    <source>
        <strain evidence="8">QH-11</strain>
    </source>
</reference>
<evidence type="ECO:0000256" key="5">
    <source>
        <dbReference type="SAM" id="Phobius"/>
    </source>
</evidence>
<dbReference type="KEGG" id="goq:ACH46_10275"/>
<dbReference type="Pfam" id="PF07584">
    <property type="entry name" value="BatA"/>
    <property type="match status" value="1"/>
</dbReference>
<feature type="transmembrane region" description="Helical" evidence="5">
    <location>
        <begin position="60"/>
        <end position="79"/>
    </location>
</feature>
<name>A0A0N7FUN0_9ACTN</name>
<dbReference type="NCBIfam" id="TIGR02226">
    <property type="entry name" value="two_anch"/>
    <property type="match status" value="1"/>
</dbReference>
<reference evidence="7 8" key="2">
    <citation type="journal article" date="2017" name="Int. J. Syst. Evol. Microbiol.">
        <title>Gordonia phthalatica sp. nov., a di-n-butyl phthalate-degrading bacterium isolated from activated sludge.</title>
        <authorList>
            <person name="Jin D."/>
            <person name="Kong X."/>
            <person name="Jia M."/>
            <person name="Yu X."/>
            <person name="Wang X."/>
            <person name="Zhuang X."/>
            <person name="Deng Y."/>
            <person name="Bai Z."/>
        </authorList>
    </citation>
    <scope>NUCLEOTIDE SEQUENCE [LARGE SCALE GENOMIC DNA]</scope>
    <source>
        <strain evidence="7 8">QH-11</strain>
    </source>
</reference>
<evidence type="ECO:0000259" key="6">
    <source>
        <dbReference type="PROSITE" id="PS50234"/>
    </source>
</evidence>
<dbReference type="RefSeq" id="WP_062392809.1">
    <property type="nucleotide sequence ID" value="NZ_CP011853.1"/>
</dbReference>
<dbReference type="SMART" id="SM00327">
    <property type="entry name" value="VWA"/>
    <property type="match status" value="1"/>
</dbReference>
<dbReference type="Pfam" id="PF13519">
    <property type="entry name" value="VWA_2"/>
    <property type="match status" value="1"/>
</dbReference>
<dbReference type="InterPro" id="IPR036465">
    <property type="entry name" value="vWFA_dom_sf"/>
</dbReference>
<dbReference type="PANTHER" id="PTHR22550">
    <property type="entry name" value="SPORE GERMINATION PROTEIN"/>
    <property type="match status" value="1"/>
</dbReference>